<sequence>MRAFRRIVSWKDGAPDSLTSESIALKSFVGQEEPEYNHGLKKPNEGVPATTTSHESQPPLTFTSLPTEVLCQIMSSLHYLDLFRLKMTGSYVILHVIRNFPRPSFRGYLSHLQEVSFSSAPSSDDSPLSYVYFNYIFALACKEGHHSLVLRLMHEHPVSLLDSSGITPRKQEWLGRGLAGAAASRQESTVKLVLELIPRDGHVPASLRMFSRQFAINNALLFAATNNDDRIVRFLLKNGAQPSSKLGQSAIAWAAQWGNQEIVTLLSKQIFWHKGRKLSRALVAAVRSGRHDMVKLLLGMGADIVENPSLPNSMHLAAFNGHEAIFWLLLSKGTKDKYVDPDNVHRPGVDKYTNWCCLHFAVYNKHYELVKLLLEKKVLPPGPTHHAASALPLAASRGCSDIVKLLLQNGFDVSAKQHGHTGLHLTATTNDTATMAVLLDAGANTEDLNQTQDTALHLAASTGSTLAVSLLLDRNAKKEVKNYWKRTPLHCAVVKGHTDTVRVLLKAGAGTDTVNMSGDTPSKDAIFHNHLDCLSLLLQHGADTEIPSSNTQSDLHYAIHFRKKNAISFLVQHGVNMEEEDKDGRRPLHNAARTGQVDSICSLLSAEADKHARDRVQKTALHHAAFSGSCLAISVLLEWGLDVNALDDNKQTPVHIAAVYRHYPAYDLLINHGGNGFINDNWGKDAYNYRFSEEREKRERERERNWDGTGGIGGGCA</sequence>
<feature type="compositionally biased region" description="Basic and acidic residues" evidence="4">
    <location>
        <begin position="697"/>
        <end position="706"/>
    </location>
</feature>
<feature type="repeat" description="ANK" evidence="3">
    <location>
        <begin position="451"/>
        <end position="483"/>
    </location>
</feature>
<feature type="repeat" description="ANK" evidence="3">
    <location>
        <begin position="418"/>
        <end position="450"/>
    </location>
</feature>
<protein>
    <recommendedName>
        <fullName evidence="5">F-box domain-containing protein</fullName>
    </recommendedName>
</protein>
<dbReference type="Proteomes" id="UP000258309">
    <property type="component" value="Unassembled WGS sequence"/>
</dbReference>
<feature type="repeat" description="ANK" evidence="3">
    <location>
        <begin position="386"/>
        <end position="418"/>
    </location>
</feature>
<dbReference type="PANTHER" id="PTHR24198:SF165">
    <property type="entry name" value="ANKYRIN REPEAT-CONTAINING PROTEIN-RELATED"/>
    <property type="match status" value="1"/>
</dbReference>
<dbReference type="InterPro" id="IPR002110">
    <property type="entry name" value="Ankyrin_rpt"/>
</dbReference>
<evidence type="ECO:0000256" key="1">
    <source>
        <dbReference type="ARBA" id="ARBA00022737"/>
    </source>
</evidence>
<dbReference type="SUPFAM" id="SSF48403">
    <property type="entry name" value="Ankyrin repeat"/>
    <property type="match status" value="1"/>
</dbReference>
<proteinExistence type="predicted"/>
<comment type="caution">
    <text evidence="6">The sequence shown here is derived from an EMBL/GenBank/DDBJ whole genome shotgun (WGS) entry which is preliminary data.</text>
</comment>
<organism evidence="6 7">
    <name type="scientific">Scytalidium lignicola</name>
    <name type="common">Hyphomycete</name>
    <dbReference type="NCBI Taxonomy" id="5539"/>
    <lineage>
        <taxon>Eukaryota</taxon>
        <taxon>Fungi</taxon>
        <taxon>Dikarya</taxon>
        <taxon>Ascomycota</taxon>
        <taxon>Pezizomycotina</taxon>
        <taxon>Leotiomycetes</taxon>
        <taxon>Leotiomycetes incertae sedis</taxon>
        <taxon>Scytalidium</taxon>
    </lineage>
</organism>
<feature type="repeat" description="ANK" evidence="3">
    <location>
        <begin position="517"/>
        <end position="549"/>
    </location>
</feature>
<feature type="region of interest" description="Disordered" evidence="4">
    <location>
        <begin position="697"/>
        <end position="717"/>
    </location>
</feature>
<dbReference type="PROSITE" id="PS50088">
    <property type="entry name" value="ANK_REPEAT"/>
    <property type="match status" value="9"/>
</dbReference>
<evidence type="ECO:0000256" key="3">
    <source>
        <dbReference type="PROSITE-ProRule" id="PRU00023"/>
    </source>
</evidence>
<dbReference type="OrthoDB" id="4772757at2759"/>
<feature type="compositionally biased region" description="Polar residues" evidence="4">
    <location>
        <begin position="49"/>
        <end position="59"/>
    </location>
</feature>
<dbReference type="EMBL" id="NCSJ02000043">
    <property type="protein sequence ID" value="RFU33013.1"/>
    <property type="molecule type" value="Genomic_DNA"/>
</dbReference>
<feature type="compositionally biased region" description="Basic and acidic residues" evidence="4">
    <location>
        <begin position="35"/>
        <end position="44"/>
    </location>
</feature>
<feature type="region of interest" description="Disordered" evidence="4">
    <location>
        <begin position="34"/>
        <end position="59"/>
    </location>
</feature>
<keyword evidence="1" id="KW-0677">Repeat</keyword>
<dbReference type="Pfam" id="PF12796">
    <property type="entry name" value="Ank_2"/>
    <property type="match status" value="4"/>
</dbReference>
<dbReference type="SMART" id="SM00248">
    <property type="entry name" value="ANK"/>
    <property type="match status" value="15"/>
</dbReference>
<feature type="non-terminal residue" evidence="6">
    <location>
        <position position="717"/>
    </location>
</feature>
<dbReference type="InterPro" id="IPR001810">
    <property type="entry name" value="F-box_dom"/>
</dbReference>
<dbReference type="STRING" id="5539.A0A3E2HIM7"/>
<feature type="repeat" description="ANK" evidence="3">
    <location>
        <begin position="649"/>
        <end position="681"/>
    </location>
</feature>
<accession>A0A3E2HIM7</accession>
<dbReference type="Pfam" id="PF00023">
    <property type="entry name" value="Ank"/>
    <property type="match status" value="1"/>
</dbReference>
<dbReference type="PROSITE" id="PS50181">
    <property type="entry name" value="FBOX"/>
    <property type="match status" value="1"/>
</dbReference>
<dbReference type="AlphaFoldDB" id="A0A3E2HIM7"/>
<evidence type="ECO:0000256" key="4">
    <source>
        <dbReference type="SAM" id="MobiDB-lite"/>
    </source>
</evidence>
<evidence type="ECO:0000313" key="7">
    <source>
        <dbReference type="Proteomes" id="UP000258309"/>
    </source>
</evidence>
<name>A0A3E2HIM7_SCYLI</name>
<dbReference type="InterPro" id="IPR036770">
    <property type="entry name" value="Ankyrin_rpt-contain_sf"/>
</dbReference>
<feature type="repeat" description="ANK" evidence="3">
    <location>
        <begin position="484"/>
        <end position="516"/>
    </location>
</feature>
<evidence type="ECO:0000256" key="2">
    <source>
        <dbReference type="ARBA" id="ARBA00023043"/>
    </source>
</evidence>
<keyword evidence="7" id="KW-1185">Reference proteome</keyword>
<evidence type="ECO:0000313" key="6">
    <source>
        <dbReference type="EMBL" id="RFU33013.1"/>
    </source>
</evidence>
<gene>
    <name evidence="6" type="ORF">B7463_g3344</name>
</gene>
<feature type="domain" description="F-box" evidence="5">
    <location>
        <begin position="59"/>
        <end position="108"/>
    </location>
</feature>
<feature type="non-terminal residue" evidence="6">
    <location>
        <position position="1"/>
    </location>
</feature>
<keyword evidence="2 3" id="KW-0040">ANK repeat</keyword>
<dbReference type="PROSITE" id="PS50297">
    <property type="entry name" value="ANK_REP_REGION"/>
    <property type="match status" value="6"/>
</dbReference>
<reference evidence="6 7" key="1">
    <citation type="submission" date="2018-05" db="EMBL/GenBank/DDBJ databases">
        <title>Draft genome sequence of Scytalidium lignicola DSM 105466, a ubiquitous saprotrophic fungus.</title>
        <authorList>
            <person name="Buettner E."/>
            <person name="Gebauer A.M."/>
            <person name="Hofrichter M."/>
            <person name="Liers C."/>
            <person name="Kellner H."/>
        </authorList>
    </citation>
    <scope>NUCLEOTIDE SEQUENCE [LARGE SCALE GENOMIC DNA]</scope>
    <source>
        <strain evidence="6 7">DSM 105466</strain>
    </source>
</reference>
<feature type="repeat" description="ANK" evidence="3">
    <location>
        <begin position="616"/>
        <end position="648"/>
    </location>
</feature>
<dbReference type="Gene3D" id="1.25.40.20">
    <property type="entry name" value="Ankyrin repeat-containing domain"/>
    <property type="match status" value="4"/>
</dbReference>
<feature type="repeat" description="ANK" evidence="3">
    <location>
        <begin position="583"/>
        <end position="615"/>
    </location>
</feature>
<evidence type="ECO:0000259" key="5">
    <source>
        <dbReference type="PROSITE" id="PS50181"/>
    </source>
</evidence>
<feature type="repeat" description="ANK" evidence="3">
    <location>
        <begin position="550"/>
        <end position="582"/>
    </location>
</feature>
<feature type="compositionally biased region" description="Gly residues" evidence="4">
    <location>
        <begin position="708"/>
        <end position="717"/>
    </location>
</feature>
<dbReference type="SUPFAM" id="SSF140860">
    <property type="entry name" value="Pseudo ankyrin repeat-like"/>
    <property type="match status" value="1"/>
</dbReference>
<dbReference type="PANTHER" id="PTHR24198">
    <property type="entry name" value="ANKYRIN REPEAT AND PROTEIN KINASE DOMAIN-CONTAINING PROTEIN"/>
    <property type="match status" value="1"/>
</dbReference>